<dbReference type="SUPFAM" id="SSF47986">
    <property type="entry name" value="DEATH domain"/>
    <property type="match status" value="1"/>
</dbReference>
<keyword evidence="3" id="KW-1185">Reference proteome</keyword>
<organism evidence="2 3">
    <name type="scientific">Nezara viridula</name>
    <name type="common">Southern green stink bug</name>
    <name type="synonym">Cimex viridulus</name>
    <dbReference type="NCBI Taxonomy" id="85310"/>
    <lineage>
        <taxon>Eukaryota</taxon>
        <taxon>Metazoa</taxon>
        <taxon>Ecdysozoa</taxon>
        <taxon>Arthropoda</taxon>
        <taxon>Hexapoda</taxon>
        <taxon>Insecta</taxon>
        <taxon>Pterygota</taxon>
        <taxon>Neoptera</taxon>
        <taxon>Paraneoptera</taxon>
        <taxon>Hemiptera</taxon>
        <taxon>Heteroptera</taxon>
        <taxon>Panheteroptera</taxon>
        <taxon>Pentatomomorpha</taxon>
        <taxon>Pentatomoidea</taxon>
        <taxon>Pentatomidae</taxon>
        <taxon>Pentatominae</taxon>
        <taxon>Nezara</taxon>
    </lineage>
</organism>
<dbReference type="GO" id="GO:0007165">
    <property type="term" value="P:signal transduction"/>
    <property type="evidence" value="ECO:0007669"/>
    <property type="project" value="InterPro"/>
</dbReference>
<accession>A0A9P0HG73</accession>
<proteinExistence type="predicted"/>
<gene>
    <name evidence="2" type="ORF">NEZAVI_LOCUS10795</name>
</gene>
<dbReference type="InterPro" id="IPR011029">
    <property type="entry name" value="DEATH-like_dom_sf"/>
</dbReference>
<dbReference type="Pfam" id="PF00531">
    <property type="entry name" value="Death"/>
    <property type="match status" value="1"/>
</dbReference>
<dbReference type="Gene3D" id="1.10.533.10">
    <property type="entry name" value="Death Domain, Fas"/>
    <property type="match status" value="2"/>
</dbReference>
<sequence>MVLINSYSMENQRFDIVEENYHHIFQLLCQIKLSKEKLELIKSKFKDNINSLRRYENIDDMKELLKILEKRCVIGHDNIVKLYDIVETVDDASKQKIGKHLTNQSFWLSKIPSTPINLAFCQDTQMCSTIPEFSLSVEVTDYISSNIKRYWQNFARALQIIQEKEIDRIEEFDGNKTKKCLEIFVHEANFQRLSNPYGTLLNALEVIKRRDIKEHVESLLMASFKRS</sequence>
<dbReference type="InterPro" id="IPR000488">
    <property type="entry name" value="Death_dom"/>
</dbReference>
<dbReference type="AlphaFoldDB" id="A0A9P0HG73"/>
<dbReference type="CDD" id="cd01670">
    <property type="entry name" value="Death"/>
    <property type="match status" value="1"/>
</dbReference>
<dbReference type="EMBL" id="OV725081">
    <property type="protein sequence ID" value="CAH1401850.1"/>
    <property type="molecule type" value="Genomic_DNA"/>
</dbReference>
<dbReference type="OrthoDB" id="100767at2759"/>
<dbReference type="Proteomes" id="UP001152798">
    <property type="component" value="Chromosome 5"/>
</dbReference>
<evidence type="ECO:0000313" key="2">
    <source>
        <dbReference type="EMBL" id="CAH1401850.1"/>
    </source>
</evidence>
<evidence type="ECO:0000313" key="3">
    <source>
        <dbReference type="Proteomes" id="UP001152798"/>
    </source>
</evidence>
<evidence type="ECO:0000259" key="1">
    <source>
        <dbReference type="Pfam" id="PF00531"/>
    </source>
</evidence>
<name>A0A9P0HG73_NEZVI</name>
<feature type="domain" description="Death" evidence="1">
    <location>
        <begin position="147"/>
        <end position="218"/>
    </location>
</feature>
<protein>
    <recommendedName>
        <fullName evidence="1">Death domain-containing protein</fullName>
    </recommendedName>
</protein>
<reference evidence="2" key="1">
    <citation type="submission" date="2022-01" db="EMBL/GenBank/DDBJ databases">
        <authorList>
            <person name="King R."/>
        </authorList>
    </citation>
    <scope>NUCLEOTIDE SEQUENCE</scope>
</reference>